<dbReference type="AlphaFoldDB" id="A0A1Y2F768"/>
<dbReference type="OrthoDB" id="4083871at2759"/>
<feature type="region of interest" description="Disordered" evidence="1">
    <location>
        <begin position="80"/>
        <end position="102"/>
    </location>
</feature>
<dbReference type="PANTHER" id="PTHR42077:SF1">
    <property type="entry name" value="YALI0F30239P"/>
    <property type="match status" value="1"/>
</dbReference>
<keyword evidence="2" id="KW-0472">Membrane</keyword>
<proteinExistence type="predicted"/>
<feature type="transmembrane region" description="Helical" evidence="2">
    <location>
        <begin position="7"/>
        <end position="28"/>
    </location>
</feature>
<dbReference type="Proteomes" id="UP000193685">
    <property type="component" value="Unassembled WGS sequence"/>
</dbReference>
<name>A0A1Y2F768_PROLT</name>
<organism evidence="3 4">
    <name type="scientific">Protomyces lactucae-debilis</name>
    <dbReference type="NCBI Taxonomy" id="2754530"/>
    <lineage>
        <taxon>Eukaryota</taxon>
        <taxon>Fungi</taxon>
        <taxon>Dikarya</taxon>
        <taxon>Ascomycota</taxon>
        <taxon>Taphrinomycotina</taxon>
        <taxon>Taphrinomycetes</taxon>
        <taxon>Taphrinales</taxon>
        <taxon>Protomycetaceae</taxon>
        <taxon>Protomyces</taxon>
    </lineage>
</organism>
<gene>
    <name evidence="3" type="ORF">BCR37DRAFT_394219</name>
</gene>
<dbReference type="RefSeq" id="XP_040723868.1">
    <property type="nucleotide sequence ID" value="XM_040871429.1"/>
</dbReference>
<dbReference type="GeneID" id="63788028"/>
<evidence type="ECO:0000256" key="2">
    <source>
        <dbReference type="SAM" id="Phobius"/>
    </source>
</evidence>
<keyword evidence="4" id="KW-1185">Reference proteome</keyword>
<accession>A0A1Y2F768</accession>
<evidence type="ECO:0000313" key="3">
    <source>
        <dbReference type="EMBL" id="ORY79497.1"/>
    </source>
</evidence>
<feature type="compositionally biased region" description="Basic and acidic residues" evidence="1">
    <location>
        <begin position="92"/>
        <end position="102"/>
    </location>
</feature>
<dbReference type="OMA" id="AWNTSET"/>
<comment type="caution">
    <text evidence="3">The sequence shown here is derived from an EMBL/GenBank/DDBJ whole genome shotgun (WGS) entry which is preliminary data.</text>
</comment>
<keyword evidence="2" id="KW-0812">Transmembrane</keyword>
<sequence length="102" mass="11311">MAVFMELIVVSIILVVCLALGRVFWVVMQDVMTQTQDKLQKKNINVSTSGATVGVKGRSQERVADSTQKYLVEAWGNSETKGYSSSWFAPKNKPETKAKKAK</sequence>
<keyword evidence="2" id="KW-1133">Transmembrane helix</keyword>
<evidence type="ECO:0000313" key="4">
    <source>
        <dbReference type="Proteomes" id="UP000193685"/>
    </source>
</evidence>
<dbReference type="EMBL" id="MCFI01000015">
    <property type="protein sequence ID" value="ORY79497.1"/>
    <property type="molecule type" value="Genomic_DNA"/>
</dbReference>
<protein>
    <submittedName>
        <fullName evidence="3">Uncharacterized protein</fullName>
    </submittedName>
</protein>
<dbReference type="PANTHER" id="PTHR42077">
    <property type="entry name" value="YALI0F30239P"/>
    <property type="match status" value="1"/>
</dbReference>
<evidence type="ECO:0000256" key="1">
    <source>
        <dbReference type="SAM" id="MobiDB-lite"/>
    </source>
</evidence>
<reference evidence="3 4" key="1">
    <citation type="submission" date="2016-07" db="EMBL/GenBank/DDBJ databases">
        <title>Pervasive Adenine N6-methylation of Active Genes in Fungi.</title>
        <authorList>
            <consortium name="DOE Joint Genome Institute"/>
            <person name="Mondo S.J."/>
            <person name="Dannebaum R.O."/>
            <person name="Kuo R.C."/>
            <person name="Labutti K."/>
            <person name="Haridas S."/>
            <person name="Kuo A."/>
            <person name="Salamov A."/>
            <person name="Ahrendt S.R."/>
            <person name="Lipzen A."/>
            <person name="Sullivan W."/>
            <person name="Andreopoulos W.B."/>
            <person name="Clum A."/>
            <person name="Lindquist E."/>
            <person name="Daum C."/>
            <person name="Ramamoorthy G.K."/>
            <person name="Gryganskyi A."/>
            <person name="Culley D."/>
            <person name="Magnuson J.K."/>
            <person name="James T.Y."/>
            <person name="O'Malley M.A."/>
            <person name="Stajich J.E."/>
            <person name="Spatafora J.W."/>
            <person name="Visel A."/>
            <person name="Grigoriev I.V."/>
        </authorList>
    </citation>
    <scope>NUCLEOTIDE SEQUENCE [LARGE SCALE GENOMIC DNA]</scope>
    <source>
        <strain evidence="3 4">12-1054</strain>
    </source>
</reference>